<dbReference type="OrthoDB" id="4163860at2"/>
<dbReference type="RefSeq" id="WP_152884741.1">
    <property type="nucleotide sequence ID" value="NZ_VJZD01000006.1"/>
</dbReference>
<accession>A0A5N8V4N9</accession>
<reference evidence="2 3" key="1">
    <citation type="submission" date="2019-07" db="EMBL/GenBank/DDBJ databases">
        <title>New species of Amycolatopsis and Streptomyces.</title>
        <authorList>
            <person name="Duangmal K."/>
            <person name="Teo W.F.A."/>
            <person name="Lipun K."/>
        </authorList>
    </citation>
    <scope>NUCLEOTIDE SEQUENCE [LARGE SCALE GENOMIC DNA]</scope>
    <source>
        <strain evidence="2 3">NBRC 109810</strain>
    </source>
</reference>
<proteinExistence type="predicted"/>
<protein>
    <submittedName>
        <fullName evidence="2">Uncharacterized protein</fullName>
    </submittedName>
</protein>
<feature type="transmembrane region" description="Helical" evidence="1">
    <location>
        <begin position="153"/>
        <end position="175"/>
    </location>
</feature>
<name>A0A5N8V4N9_9ACTN</name>
<evidence type="ECO:0000256" key="1">
    <source>
        <dbReference type="SAM" id="Phobius"/>
    </source>
</evidence>
<dbReference type="Proteomes" id="UP000325849">
    <property type="component" value="Unassembled WGS sequence"/>
</dbReference>
<keyword evidence="3" id="KW-1185">Reference proteome</keyword>
<sequence length="280" mass="31285">MGESISDSGTGVVLAHGRTRLWVERGALHRRRGRTTVTVPGARIRRVEVAGKSLEVVLFEDARLDEVIRVRYRSEAVVAALGAEIEAIIGDTGASGVRPPVHRRSARLWPLRVAAGLRDRLRHGSPWWRRALAYVVLGLAVFVGLPVDRLLGFLAWLLLPLSVVLLRTWVGMAELDTRWVLWRRGVTVRARFEFDHASEGISYLVHFRTLDGREVTARPALRGRRDEIRYDPEDPSRVLAPTRAAWLGIALAAFMLTGFWGVACGIPAVLWVIELLSLPF</sequence>
<evidence type="ECO:0000313" key="3">
    <source>
        <dbReference type="Proteomes" id="UP000325849"/>
    </source>
</evidence>
<keyword evidence="1" id="KW-0812">Transmembrane</keyword>
<comment type="caution">
    <text evidence="2">The sequence shown here is derived from an EMBL/GenBank/DDBJ whole genome shotgun (WGS) entry which is preliminary data.</text>
</comment>
<organism evidence="2 3">
    <name type="scientific">Streptomyces adustus</name>
    <dbReference type="NCBI Taxonomy" id="1609272"/>
    <lineage>
        <taxon>Bacteria</taxon>
        <taxon>Bacillati</taxon>
        <taxon>Actinomycetota</taxon>
        <taxon>Actinomycetes</taxon>
        <taxon>Kitasatosporales</taxon>
        <taxon>Streptomycetaceae</taxon>
        <taxon>Streptomyces</taxon>
    </lineage>
</organism>
<keyword evidence="1" id="KW-1133">Transmembrane helix</keyword>
<gene>
    <name evidence="2" type="ORF">FNH09_02815</name>
</gene>
<keyword evidence="1" id="KW-0472">Membrane</keyword>
<feature type="transmembrane region" description="Helical" evidence="1">
    <location>
        <begin position="127"/>
        <end position="147"/>
    </location>
</feature>
<evidence type="ECO:0000313" key="2">
    <source>
        <dbReference type="EMBL" id="MPY30270.1"/>
    </source>
</evidence>
<dbReference type="AlphaFoldDB" id="A0A5N8V4N9"/>
<dbReference type="EMBL" id="VJZD01000006">
    <property type="protein sequence ID" value="MPY30270.1"/>
    <property type="molecule type" value="Genomic_DNA"/>
</dbReference>
<feature type="transmembrane region" description="Helical" evidence="1">
    <location>
        <begin position="245"/>
        <end position="273"/>
    </location>
</feature>